<proteinExistence type="predicted"/>
<sequence>MTQNFRLVCRLLLSSPPLLSSSSLLLSSSSPLSPSLLPALPRLYLSISGLSARAAERKTTFFKPAVEAESLAPGAGFTPACFSSCGRGARPRFPVSFCLSFSSFSGISSLLCLETDESRERKLKRGAAGWKTKTKA</sequence>
<feature type="chain" id="PRO_5040124310" evidence="1">
    <location>
        <begin position="22"/>
        <end position="136"/>
    </location>
</feature>
<organism evidence="2 3">
    <name type="scientific">Pleuronectes platessa</name>
    <name type="common">European plaice</name>
    <dbReference type="NCBI Taxonomy" id="8262"/>
    <lineage>
        <taxon>Eukaryota</taxon>
        <taxon>Metazoa</taxon>
        <taxon>Chordata</taxon>
        <taxon>Craniata</taxon>
        <taxon>Vertebrata</taxon>
        <taxon>Euteleostomi</taxon>
        <taxon>Actinopterygii</taxon>
        <taxon>Neopterygii</taxon>
        <taxon>Teleostei</taxon>
        <taxon>Neoteleostei</taxon>
        <taxon>Acanthomorphata</taxon>
        <taxon>Carangaria</taxon>
        <taxon>Pleuronectiformes</taxon>
        <taxon>Pleuronectoidei</taxon>
        <taxon>Pleuronectidae</taxon>
        <taxon>Pleuronectes</taxon>
    </lineage>
</organism>
<dbReference type="AlphaFoldDB" id="A0A9N7TQ85"/>
<accession>A0A9N7TQ85</accession>
<protein>
    <submittedName>
        <fullName evidence="2">Uncharacterized protein</fullName>
    </submittedName>
</protein>
<evidence type="ECO:0000313" key="2">
    <source>
        <dbReference type="EMBL" id="CAB1416877.1"/>
    </source>
</evidence>
<comment type="caution">
    <text evidence="2">The sequence shown here is derived from an EMBL/GenBank/DDBJ whole genome shotgun (WGS) entry which is preliminary data.</text>
</comment>
<feature type="signal peptide" evidence="1">
    <location>
        <begin position="1"/>
        <end position="21"/>
    </location>
</feature>
<evidence type="ECO:0000256" key="1">
    <source>
        <dbReference type="SAM" id="SignalP"/>
    </source>
</evidence>
<dbReference type="EMBL" id="CADEAL010000230">
    <property type="protein sequence ID" value="CAB1416877.1"/>
    <property type="molecule type" value="Genomic_DNA"/>
</dbReference>
<keyword evidence="3" id="KW-1185">Reference proteome</keyword>
<name>A0A9N7TQ85_PLEPL</name>
<keyword evidence="1" id="KW-0732">Signal</keyword>
<gene>
    <name evidence="2" type="ORF">PLEPLA_LOCUS4670</name>
</gene>
<reference evidence="2" key="1">
    <citation type="submission" date="2020-03" db="EMBL/GenBank/DDBJ databases">
        <authorList>
            <person name="Weist P."/>
        </authorList>
    </citation>
    <scope>NUCLEOTIDE SEQUENCE</scope>
</reference>
<evidence type="ECO:0000313" key="3">
    <source>
        <dbReference type="Proteomes" id="UP001153269"/>
    </source>
</evidence>
<dbReference type="Proteomes" id="UP001153269">
    <property type="component" value="Unassembled WGS sequence"/>
</dbReference>